<name>A0ABD1PZA7_9LAMI</name>
<reference evidence="5" key="1">
    <citation type="submission" date="2024-07" db="EMBL/GenBank/DDBJ databases">
        <title>Two chromosome-level genome assemblies of Korean endemic species Abeliophyllum distichum and Forsythia ovata (Oleaceae).</title>
        <authorList>
            <person name="Jang H."/>
        </authorList>
    </citation>
    <scope>NUCLEOTIDE SEQUENCE [LARGE SCALE GENOMIC DNA]</scope>
</reference>
<dbReference type="GO" id="GO:0016757">
    <property type="term" value="F:glycosyltransferase activity"/>
    <property type="evidence" value="ECO:0007669"/>
    <property type="project" value="UniProtKB-KW"/>
</dbReference>
<dbReference type="InterPro" id="IPR002213">
    <property type="entry name" value="UDP_glucos_trans"/>
</dbReference>
<evidence type="ECO:0000256" key="1">
    <source>
        <dbReference type="ARBA" id="ARBA00009995"/>
    </source>
</evidence>
<dbReference type="PANTHER" id="PTHR48047:SF61">
    <property type="entry name" value="OS04G0273600 PROTEIN"/>
    <property type="match status" value="1"/>
</dbReference>
<protein>
    <submittedName>
        <fullName evidence="4">UDP-glycosyltransferase 92A1</fullName>
    </submittedName>
</protein>
<evidence type="ECO:0000313" key="5">
    <source>
        <dbReference type="Proteomes" id="UP001604277"/>
    </source>
</evidence>
<dbReference type="FunFam" id="3.40.50.2000:FF:000103">
    <property type="entry name" value="Glycosyltransferase"/>
    <property type="match status" value="1"/>
</dbReference>
<accession>A0ABD1PZA7</accession>
<dbReference type="PANTHER" id="PTHR48047">
    <property type="entry name" value="GLYCOSYLTRANSFERASE"/>
    <property type="match status" value="1"/>
</dbReference>
<comment type="caution">
    <text evidence="4">The sequence shown here is derived from an EMBL/GenBank/DDBJ whole genome shotgun (WGS) entry which is preliminary data.</text>
</comment>
<evidence type="ECO:0000256" key="2">
    <source>
        <dbReference type="ARBA" id="ARBA00022676"/>
    </source>
</evidence>
<evidence type="ECO:0000313" key="4">
    <source>
        <dbReference type="EMBL" id="KAL2469266.1"/>
    </source>
</evidence>
<evidence type="ECO:0000256" key="3">
    <source>
        <dbReference type="ARBA" id="ARBA00022679"/>
    </source>
</evidence>
<dbReference type="EMBL" id="JBFOLJ010000016">
    <property type="protein sequence ID" value="KAL2469266.1"/>
    <property type="molecule type" value="Genomic_DNA"/>
</dbReference>
<organism evidence="4 5">
    <name type="scientific">Forsythia ovata</name>
    <dbReference type="NCBI Taxonomy" id="205694"/>
    <lineage>
        <taxon>Eukaryota</taxon>
        <taxon>Viridiplantae</taxon>
        <taxon>Streptophyta</taxon>
        <taxon>Embryophyta</taxon>
        <taxon>Tracheophyta</taxon>
        <taxon>Spermatophyta</taxon>
        <taxon>Magnoliopsida</taxon>
        <taxon>eudicotyledons</taxon>
        <taxon>Gunneridae</taxon>
        <taxon>Pentapetalae</taxon>
        <taxon>asterids</taxon>
        <taxon>lamiids</taxon>
        <taxon>Lamiales</taxon>
        <taxon>Oleaceae</taxon>
        <taxon>Forsythieae</taxon>
        <taxon>Forsythia</taxon>
    </lineage>
</organism>
<proteinExistence type="inferred from homology"/>
<gene>
    <name evidence="4" type="ORF">Fot_50842</name>
</gene>
<sequence length="469" mass="52833">MAQGHLTPFLALARQIEQRKIYRVDIVSTPLNIRNLRPLLSLNTAIRLVEIPFCATDYGLPPGSENTDSMSYIHVLRFMEASESLQSPFKKLLEEMTENDGSPPVCIISDMFLGWTVKVAKELGIFHSVFIAGAAYSMAVYFSISLNASLWRIDDYEISIPDFPEASRIRQSQIPMDLKYVEAASFWFFFRQRQFSHCLSSDAILLNTIQELEDIGLEYFRRKTGGKPVCSVGPASFAVIKERTPTCNADYYTEWLNLHPPASVLYVCFGSMCSISASQTKELALGLETSGKAFIWVARPPTEFSLTEEFRTEWLPDGFEERMKKQKRGLLIHKLAPQNHILSHESIGAFLSHCGWNSILESLCRGIPIIGWPMSGEQFFNSHMLEKKGVCLELRDGNNAEFIGHERISEVIRTVMGTNEKGVGIRREYQILKAKLENAIYEGKGFEGSSAKAVDEFLGAIETANSFQC</sequence>
<dbReference type="SUPFAM" id="SSF53756">
    <property type="entry name" value="UDP-Glycosyltransferase/glycogen phosphorylase"/>
    <property type="match status" value="1"/>
</dbReference>
<dbReference type="AlphaFoldDB" id="A0ABD1PZA7"/>
<keyword evidence="2" id="KW-0328">Glycosyltransferase</keyword>
<dbReference type="CDD" id="cd03784">
    <property type="entry name" value="GT1_Gtf-like"/>
    <property type="match status" value="1"/>
</dbReference>
<keyword evidence="5" id="KW-1185">Reference proteome</keyword>
<comment type="similarity">
    <text evidence="1">Belongs to the UDP-glycosyltransferase family.</text>
</comment>
<dbReference type="FunFam" id="3.40.50.2000:FF:000064">
    <property type="entry name" value="Glycosyltransferase"/>
    <property type="match status" value="1"/>
</dbReference>
<dbReference type="Pfam" id="PF00201">
    <property type="entry name" value="UDPGT"/>
    <property type="match status" value="1"/>
</dbReference>
<dbReference type="Proteomes" id="UP001604277">
    <property type="component" value="Unassembled WGS sequence"/>
</dbReference>
<keyword evidence="3" id="KW-0808">Transferase</keyword>
<dbReference type="Gene3D" id="3.40.50.2000">
    <property type="entry name" value="Glycogen Phosphorylase B"/>
    <property type="match status" value="2"/>
</dbReference>